<dbReference type="AlphaFoldDB" id="A0A9N9UBC5"/>
<feature type="compositionally biased region" description="Low complexity" evidence="1">
    <location>
        <begin position="148"/>
        <end position="161"/>
    </location>
</feature>
<keyword evidence="2" id="KW-0472">Membrane</keyword>
<gene>
    <name evidence="3" type="ORF">CBYS24578_00017766</name>
</gene>
<evidence type="ECO:0000313" key="4">
    <source>
        <dbReference type="Proteomes" id="UP000754883"/>
    </source>
</evidence>
<keyword evidence="4" id="KW-1185">Reference proteome</keyword>
<dbReference type="EMBL" id="CABFNO020001406">
    <property type="protein sequence ID" value="CAG9986848.1"/>
    <property type="molecule type" value="Genomic_DNA"/>
</dbReference>
<dbReference type="OrthoDB" id="5423490at2759"/>
<proteinExistence type="predicted"/>
<evidence type="ECO:0000313" key="3">
    <source>
        <dbReference type="EMBL" id="CAG9986848.1"/>
    </source>
</evidence>
<feature type="transmembrane region" description="Helical" evidence="2">
    <location>
        <begin position="557"/>
        <end position="576"/>
    </location>
</feature>
<organism evidence="3 4">
    <name type="scientific">Clonostachys byssicola</name>
    <dbReference type="NCBI Taxonomy" id="160290"/>
    <lineage>
        <taxon>Eukaryota</taxon>
        <taxon>Fungi</taxon>
        <taxon>Dikarya</taxon>
        <taxon>Ascomycota</taxon>
        <taxon>Pezizomycotina</taxon>
        <taxon>Sordariomycetes</taxon>
        <taxon>Hypocreomycetidae</taxon>
        <taxon>Hypocreales</taxon>
        <taxon>Bionectriaceae</taxon>
        <taxon>Clonostachys</taxon>
    </lineage>
</organism>
<keyword evidence="2" id="KW-1133">Transmembrane helix</keyword>
<sequence length="599" mass="66612">MATSKSQVGPKALNRATQDFGCYITIVNHTEHDFLLDRDGIVDGWGEWPLTQPVNNIKAGAAKTVQLDNKFDLSGSAGWVEYEVDTNEKLERFRVDFDCPYAFWKKNRVEATCSTGGLSIKKGWYPTNGHPLQCTVTIGLVESEDPKTSSAPETSTSPALSMTREESPVKAKYEFGFRAPAGIYESSPMHECIAIAAFILSKKRMAKATVPNNISPEEWEYFRGILWPDDPNCLLFNDRLDDNRAYGIGLEWLKEFKMGASWTMTRRSHFGDLQGLHSMASTVGEQPEVTRERILHWMGVMYRLAVGEGDISEDDSVTKHFPPSVFGPTWASTSLRSLLLATTPSYQDVDICRRALGVCLHLIQDSYAIGHVQRQLRNPKDKLGRGPDGFIHFRPGTHGDWGDIQCFHTYLGQNEFRHKHYDGVPKDYGVPSPRDLSTFDPVIGARSAIAGCLTLINLFADDTPWEKVRDILTTGIYKLHPDARPSDTDVDTRDLPSELSYAESCAMEKGLGANSGDAPIIRDRKILEVEEHGTVVSWGTPSPSYGRSTGRIASNRTAIILAVMLTLGFGFGAIITRSLNWVGQRYITAYSQVHGSIAY</sequence>
<evidence type="ECO:0000256" key="1">
    <source>
        <dbReference type="SAM" id="MobiDB-lite"/>
    </source>
</evidence>
<keyword evidence="2" id="KW-0812">Transmembrane</keyword>
<feature type="region of interest" description="Disordered" evidence="1">
    <location>
        <begin position="144"/>
        <end position="163"/>
    </location>
</feature>
<name>A0A9N9UBC5_9HYPO</name>
<comment type="caution">
    <text evidence="3">The sequence shown here is derived from an EMBL/GenBank/DDBJ whole genome shotgun (WGS) entry which is preliminary data.</text>
</comment>
<dbReference type="Gene3D" id="2.60.270.50">
    <property type="match status" value="1"/>
</dbReference>
<protein>
    <submittedName>
        <fullName evidence="3">Uncharacterized protein</fullName>
    </submittedName>
</protein>
<reference evidence="3" key="1">
    <citation type="submission" date="2021-10" db="EMBL/GenBank/DDBJ databases">
        <authorList>
            <person name="Piombo E."/>
        </authorList>
    </citation>
    <scope>NUCLEOTIDE SEQUENCE</scope>
</reference>
<accession>A0A9N9UBC5</accession>
<dbReference type="Proteomes" id="UP000754883">
    <property type="component" value="Unassembled WGS sequence"/>
</dbReference>
<evidence type="ECO:0000256" key="2">
    <source>
        <dbReference type="SAM" id="Phobius"/>
    </source>
</evidence>